<dbReference type="Proteomes" id="UP001221898">
    <property type="component" value="Unassembled WGS sequence"/>
</dbReference>
<reference evidence="1" key="1">
    <citation type="journal article" date="2023" name="Science">
        <title>Genome structures resolve the early diversification of teleost fishes.</title>
        <authorList>
            <person name="Parey E."/>
            <person name="Louis A."/>
            <person name="Montfort J."/>
            <person name="Bouchez O."/>
            <person name="Roques C."/>
            <person name="Iampietro C."/>
            <person name="Lluch J."/>
            <person name="Castinel A."/>
            <person name="Donnadieu C."/>
            <person name="Desvignes T."/>
            <person name="Floi Bucao C."/>
            <person name="Jouanno E."/>
            <person name="Wen M."/>
            <person name="Mejri S."/>
            <person name="Dirks R."/>
            <person name="Jansen H."/>
            <person name="Henkel C."/>
            <person name="Chen W.J."/>
            <person name="Zahm M."/>
            <person name="Cabau C."/>
            <person name="Klopp C."/>
            <person name="Thompson A.W."/>
            <person name="Robinson-Rechavi M."/>
            <person name="Braasch I."/>
            <person name="Lecointre G."/>
            <person name="Bobe J."/>
            <person name="Postlethwait J.H."/>
            <person name="Berthelot C."/>
            <person name="Roest Crollius H."/>
            <person name="Guiguen Y."/>
        </authorList>
    </citation>
    <scope>NUCLEOTIDE SEQUENCE</scope>
    <source>
        <strain evidence="1">NC1722</strain>
    </source>
</reference>
<evidence type="ECO:0000313" key="1">
    <source>
        <dbReference type="EMBL" id="KAJ8401965.1"/>
    </source>
</evidence>
<dbReference type="EMBL" id="JAINUG010000067">
    <property type="protein sequence ID" value="KAJ8401965.1"/>
    <property type="molecule type" value="Genomic_DNA"/>
</dbReference>
<proteinExistence type="predicted"/>
<protein>
    <submittedName>
        <fullName evidence="1">Uncharacterized protein</fullName>
    </submittedName>
</protein>
<organism evidence="1 2">
    <name type="scientific">Aldrovandia affinis</name>
    <dbReference type="NCBI Taxonomy" id="143900"/>
    <lineage>
        <taxon>Eukaryota</taxon>
        <taxon>Metazoa</taxon>
        <taxon>Chordata</taxon>
        <taxon>Craniata</taxon>
        <taxon>Vertebrata</taxon>
        <taxon>Euteleostomi</taxon>
        <taxon>Actinopterygii</taxon>
        <taxon>Neopterygii</taxon>
        <taxon>Teleostei</taxon>
        <taxon>Notacanthiformes</taxon>
        <taxon>Halosauridae</taxon>
        <taxon>Aldrovandia</taxon>
    </lineage>
</organism>
<comment type="caution">
    <text evidence="1">The sequence shown here is derived from an EMBL/GenBank/DDBJ whole genome shotgun (WGS) entry which is preliminary data.</text>
</comment>
<accession>A0AAD7SGC5</accession>
<keyword evidence="2" id="KW-1185">Reference proteome</keyword>
<sequence>MAARHWPTVGDAIGELRYQFHSCRAVHCAAGALAELHGAWQGGATADSNPLTGGEERKRINPSLRGLCLAWHCDGLLNRRAGPQKRQLTAARGMVWDAETIPRSGGQQCSAT</sequence>
<evidence type="ECO:0000313" key="2">
    <source>
        <dbReference type="Proteomes" id="UP001221898"/>
    </source>
</evidence>
<name>A0AAD7SGC5_9TELE</name>
<dbReference type="AlphaFoldDB" id="A0AAD7SGC5"/>
<gene>
    <name evidence="1" type="ORF">AAFF_G00375460</name>
</gene>